<reference evidence="1 2" key="1">
    <citation type="submission" date="2023-07" db="EMBL/GenBank/DDBJ databases">
        <title>Sorghum-associated microbial communities from plants grown in Nebraska, USA.</title>
        <authorList>
            <person name="Schachtman D."/>
        </authorList>
    </citation>
    <scope>NUCLEOTIDE SEQUENCE [LARGE SCALE GENOMIC DNA]</scope>
    <source>
        <strain evidence="1 2">CC482</strain>
    </source>
</reference>
<name>A0ABT9U6V7_PAEHA</name>
<sequence length="98" mass="11657">MKKEHIVHFKVMRGTSTERMRGLVYLEENEQLTSRHFEQCLKQCGFEVRLANKEQFIYKPVDPSEDYTIDVLENYGRQNADLQGDYLARSFMKPNRPI</sequence>
<protein>
    <submittedName>
        <fullName evidence="1">Uncharacterized protein</fullName>
    </submittedName>
</protein>
<evidence type="ECO:0000313" key="2">
    <source>
        <dbReference type="Proteomes" id="UP001229346"/>
    </source>
</evidence>
<proteinExistence type="predicted"/>
<organism evidence="1 2">
    <name type="scientific">Paenibacillus harenae</name>
    <dbReference type="NCBI Taxonomy" id="306543"/>
    <lineage>
        <taxon>Bacteria</taxon>
        <taxon>Bacillati</taxon>
        <taxon>Bacillota</taxon>
        <taxon>Bacilli</taxon>
        <taxon>Bacillales</taxon>
        <taxon>Paenibacillaceae</taxon>
        <taxon>Paenibacillus</taxon>
    </lineage>
</organism>
<comment type="caution">
    <text evidence="1">The sequence shown here is derived from an EMBL/GenBank/DDBJ whole genome shotgun (WGS) entry which is preliminary data.</text>
</comment>
<accession>A0ABT9U6V7</accession>
<evidence type="ECO:0000313" key="1">
    <source>
        <dbReference type="EMBL" id="MDQ0114758.1"/>
    </source>
</evidence>
<dbReference type="EMBL" id="JAUSSU010000008">
    <property type="protein sequence ID" value="MDQ0114758.1"/>
    <property type="molecule type" value="Genomic_DNA"/>
</dbReference>
<gene>
    <name evidence="1" type="ORF">J2T15_004214</name>
</gene>
<dbReference type="Proteomes" id="UP001229346">
    <property type="component" value="Unassembled WGS sequence"/>
</dbReference>
<keyword evidence="2" id="KW-1185">Reference proteome</keyword>
<dbReference type="RefSeq" id="WP_307206135.1">
    <property type="nucleotide sequence ID" value="NZ_JAUSSU010000008.1"/>
</dbReference>